<evidence type="ECO:0000256" key="1">
    <source>
        <dbReference type="SAM" id="SignalP"/>
    </source>
</evidence>
<evidence type="ECO:0000313" key="4">
    <source>
        <dbReference type="Proteomes" id="UP000541610"/>
    </source>
</evidence>
<reference evidence="3 4" key="1">
    <citation type="submission" date="2020-04" db="EMBL/GenBank/DDBJ databases">
        <title>Perkinsus olseni comparative genomics.</title>
        <authorList>
            <person name="Bogema D.R."/>
        </authorList>
    </citation>
    <scope>NUCLEOTIDE SEQUENCE [LARGE SCALE GENOMIC DNA]</scope>
    <source>
        <strain evidence="3">00978-12</strain>
    </source>
</reference>
<feature type="chain" id="PRO_5029473216" description="CDT1 Geminin-binding domain-containing protein" evidence="1">
    <location>
        <begin position="23"/>
        <end position="284"/>
    </location>
</feature>
<dbReference type="Pfam" id="PF08839">
    <property type="entry name" value="CDT1"/>
    <property type="match status" value="1"/>
</dbReference>
<sequence>MTRSPFPHLILILFLSIRQRDTASVRDHCLKRLGRYYAHWCDANLRQCDSEQSFSSPAYEVEVTSDDVGPDRPFSESAVVDEPTSMSGTLQHTPATSSGVDVCEDCGHLTQSAATHTVHVPIDSHRAITSSLQFPTYYRTVFDQFKKLDEALSLFRKRNRPPYYLLLRARVERKCRKRFNKGRLLQVVFASGGLLDLDWIEEKCTLNSERTGFEVPSSASNINQPTTTSVSIAVSTSDENAEEDALTVEEEQVTGKISVQGERVFAGVSLISAADQQLNIAELN</sequence>
<organism evidence="3 4">
    <name type="scientific">Perkinsus olseni</name>
    <name type="common">Perkinsus atlanticus</name>
    <dbReference type="NCBI Taxonomy" id="32597"/>
    <lineage>
        <taxon>Eukaryota</taxon>
        <taxon>Sar</taxon>
        <taxon>Alveolata</taxon>
        <taxon>Perkinsozoa</taxon>
        <taxon>Perkinsea</taxon>
        <taxon>Perkinsida</taxon>
        <taxon>Perkinsidae</taxon>
        <taxon>Perkinsus</taxon>
    </lineage>
</organism>
<proteinExistence type="predicted"/>
<feature type="domain" description="CDT1 Geminin-binding" evidence="2">
    <location>
        <begin position="135"/>
        <end position="187"/>
    </location>
</feature>
<comment type="caution">
    <text evidence="3">The sequence shown here is derived from an EMBL/GenBank/DDBJ whole genome shotgun (WGS) entry which is preliminary data.</text>
</comment>
<keyword evidence="1" id="KW-0732">Signal</keyword>
<dbReference type="Proteomes" id="UP000541610">
    <property type="component" value="Unassembled WGS sequence"/>
</dbReference>
<dbReference type="AlphaFoldDB" id="A0A7J6NTN8"/>
<dbReference type="InterPro" id="IPR036390">
    <property type="entry name" value="WH_DNA-bd_sf"/>
</dbReference>
<evidence type="ECO:0000313" key="3">
    <source>
        <dbReference type="EMBL" id="KAF4686411.1"/>
    </source>
</evidence>
<name>A0A7J6NTN8_PEROL</name>
<dbReference type="SUPFAM" id="SSF46785">
    <property type="entry name" value="Winged helix' DNA-binding domain"/>
    <property type="match status" value="1"/>
</dbReference>
<feature type="signal peptide" evidence="1">
    <location>
        <begin position="1"/>
        <end position="22"/>
    </location>
</feature>
<dbReference type="InterPro" id="IPR014939">
    <property type="entry name" value="CDT1_Gemini-bd-like"/>
</dbReference>
<protein>
    <recommendedName>
        <fullName evidence="2">CDT1 Geminin-binding domain-containing protein</fullName>
    </recommendedName>
</protein>
<evidence type="ECO:0000259" key="2">
    <source>
        <dbReference type="Pfam" id="PF08839"/>
    </source>
</evidence>
<gene>
    <name evidence="3" type="ORF">FOZ60_005333</name>
</gene>
<accession>A0A7J6NTN8</accession>
<dbReference type="EMBL" id="JABANP010000223">
    <property type="protein sequence ID" value="KAF4686411.1"/>
    <property type="molecule type" value="Genomic_DNA"/>
</dbReference>